<organism evidence="1 2">
    <name type="scientific">Aldrovandia affinis</name>
    <dbReference type="NCBI Taxonomy" id="143900"/>
    <lineage>
        <taxon>Eukaryota</taxon>
        <taxon>Metazoa</taxon>
        <taxon>Chordata</taxon>
        <taxon>Craniata</taxon>
        <taxon>Vertebrata</taxon>
        <taxon>Euteleostomi</taxon>
        <taxon>Actinopterygii</taxon>
        <taxon>Neopterygii</taxon>
        <taxon>Teleostei</taxon>
        <taxon>Notacanthiformes</taxon>
        <taxon>Halosauridae</taxon>
        <taxon>Aldrovandia</taxon>
    </lineage>
</organism>
<accession>A0AAD7WEP7</accession>
<keyword evidence="2" id="KW-1185">Reference proteome</keyword>
<comment type="caution">
    <text evidence="1">The sequence shown here is derived from an EMBL/GenBank/DDBJ whole genome shotgun (WGS) entry which is preliminary data.</text>
</comment>
<dbReference type="Proteomes" id="UP001221898">
    <property type="component" value="Unassembled WGS sequence"/>
</dbReference>
<sequence length="123" mass="13698">MNFERIRGRQGLSELTLITLNVYKHSTQATCTAHLQWAFVETENSWPSSLRFNSSTLVRVSRCSGSANQDHWTALKSALKSGDFNHTGEQQNCLAHNKLIYPERLPATQRQAPVPGFAALAQG</sequence>
<evidence type="ECO:0000313" key="1">
    <source>
        <dbReference type="EMBL" id="KAJ8394257.1"/>
    </source>
</evidence>
<protein>
    <submittedName>
        <fullName evidence="1">Uncharacterized protein</fullName>
    </submittedName>
</protein>
<reference evidence="1" key="1">
    <citation type="journal article" date="2023" name="Science">
        <title>Genome structures resolve the early diversification of teleost fishes.</title>
        <authorList>
            <person name="Parey E."/>
            <person name="Louis A."/>
            <person name="Montfort J."/>
            <person name="Bouchez O."/>
            <person name="Roques C."/>
            <person name="Iampietro C."/>
            <person name="Lluch J."/>
            <person name="Castinel A."/>
            <person name="Donnadieu C."/>
            <person name="Desvignes T."/>
            <person name="Floi Bucao C."/>
            <person name="Jouanno E."/>
            <person name="Wen M."/>
            <person name="Mejri S."/>
            <person name="Dirks R."/>
            <person name="Jansen H."/>
            <person name="Henkel C."/>
            <person name="Chen W.J."/>
            <person name="Zahm M."/>
            <person name="Cabau C."/>
            <person name="Klopp C."/>
            <person name="Thompson A.W."/>
            <person name="Robinson-Rechavi M."/>
            <person name="Braasch I."/>
            <person name="Lecointre G."/>
            <person name="Bobe J."/>
            <person name="Postlethwait J.H."/>
            <person name="Berthelot C."/>
            <person name="Roest Crollius H."/>
            <person name="Guiguen Y."/>
        </authorList>
    </citation>
    <scope>NUCLEOTIDE SEQUENCE</scope>
    <source>
        <strain evidence="1">NC1722</strain>
    </source>
</reference>
<dbReference type="EMBL" id="JAINUG010000128">
    <property type="protein sequence ID" value="KAJ8394257.1"/>
    <property type="molecule type" value="Genomic_DNA"/>
</dbReference>
<evidence type="ECO:0000313" key="2">
    <source>
        <dbReference type="Proteomes" id="UP001221898"/>
    </source>
</evidence>
<gene>
    <name evidence="1" type="ORF">AAFF_G00048400</name>
</gene>
<proteinExistence type="predicted"/>
<dbReference type="AlphaFoldDB" id="A0AAD7WEP7"/>
<name>A0AAD7WEP7_9TELE</name>